<feature type="transmembrane region" description="Helical" evidence="1">
    <location>
        <begin position="225"/>
        <end position="243"/>
    </location>
</feature>
<dbReference type="PROSITE" id="PS51257">
    <property type="entry name" value="PROKAR_LIPOPROTEIN"/>
    <property type="match status" value="1"/>
</dbReference>
<dbReference type="GeneID" id="28717311"/>
<keyword evidence="4" id="KW-1185">Reference proteome</keyword>
<evidence type="ECO:0000313" key="2">
    <source>
        <dbReference type="Araport" id="AT1G35895"/>
    </source>
</evidence>
<reference evidence="3 4" key="1">
    <citation type="journal article" date="2000" name="Nature">
        <title>Sequence and analysis of chromosome 1 of the plant Arabidopsis thaliana.</title>
        <authorList>
            <person name="Theologis A."/>
            <person name="Ecker J.R."/>
            <person name="Palm C.J."/>
            <person name="Federspiel N.A."/>
            <person name="Kaul S."/>
            <person name="White O."/>
            <person name="Alonso J."/>
            <person name="Altafi H."/>
            <person name="Araujo R."/>
            <person name="Bowman C.L."/>
            <person name="Brooks S.Y."/>
            <person name="Buehler E."/>
            <person name="Chan A."/>
            <person name="Chao Q."/>
            <person name="Chen H."/>
            <person name="Cheuk R.F."/>
            <person name="Chin C.W."/>
            <person name="Chung M.K."/>
            <person name="Conn L."/>
            <person name="Conway A.B."/>
            <person name="Conway A.R."/>
            <person name="Creasy T.H."/>
            <person name="Dewar K."/>
            <person name="Dunn P."/>
            <person name="Etgu P."/>
            <person name="Feldblyum T.V."/>
            <person name="Feng J."/>
            <person name="Fong B."/>
            <person name="Fujii C.Y."/>
            <person name="Gill J.E."/>
            <person name="Goldsmith A.D."/>
            <person name="Haas B."/>
            <person name="Hansen N.F."/>
            <person name="Hughes B."/>
            <person name="Huizar L."/>
            <person name="Hunter J.L."/>
            <person name="Jenkins J."/>
            <person name="Johnson-Hopson C."/>
            <person name="Khan S."/>
            <person name="Khaykin E."/>
            <person name="Kim C.J."/>
            <person name="Koo H.L."/>
            <person name="Kremenetskaia I."/>
            <person name="Kurtz D.B."/>
            <person name="Kwan A."/>
            <person name="Lam B."/>
            <person name="Langin-Hooper S."/>
            <person name="Lee A."/>
            <person name="Lee J.M."/>
            <person name="Lenz C.A."/>
            <person name="Li J.H."/>
            <person name="Li Y."/>
            <person name="Lin X."/>
            <person name="Liu S.X."/>
            <person name="Liu Z.A."/>
            <person name="Luros J.S."/>
            <person name="Maiti R."/>
            <person name="Marziali A."/>
            <person name="Militscher J."/>
            <person name="Miranda M."/>
            <person name="Nguyen M."/>
            <person name="Nierman W.C."/>
            <person name="Osborne B.I."/>
            <person name="Pai G."/>
            <person name="Peterson J."/>
            <person name="Pham P.K."/>
            <person name="Rizzo M."/>
            <person name="Rooney T."/>
            <person name="Rowley D."/>
            <person name="Sakano H."/>
            <person name="Salzberg S.L."/>
            <person name="Schwartz J.R."/>
            <person name="Shinn P."/>
            <person name="Southwick A.M."/>
            <person name="Sun H."/>
            <person name="Tallon L.J."/>
            <person name="Tambunga G."/>
            <person name="Toriumi M.J."/>
            <person name="Town C.D."/>
            <person name="Utterback T."/>
            <person name="Van Aken S."/>
            <person name="Vaysberg M."/>
            <person name="Vysotskaia V.S."/>
            <person name="Walker M."/>
            <person name="Wu D."/>
            <person name="Yu G."/>
            <person name="Fraser C.M."/>
            <person name="Venter J.C."/>
            <person name="Davis R.W."/>
        </authorList>
    </citation>
    <scope>NUCLEOTIDE SEQUENCE [LARGE SCALE GENOMIC DNA]</scope>
    <source>
        <strain evidence="4">cv. Columbia</strain>
    </source>
</reference>
<evidence type="ECO:0000313" key="3">
    <source>
        <dbReference type="EMBL" id="ANM59307.1"/>
    </source>
</evidence>
<dbReference type="TAIR" id="AT1G35895"/>
<feature type="transmembrane region" description="Helical" evidence="1">
    <location>
        <begin position="202"/>
        <end position="219"/>
    </location>
</feature>
<sequence length="258" mass="29779">MNVNKARGIDDEFTPPPQWILWWASCSYSRTVHELIIGFGICELSLICRWSDDPSLIWCISKVLGRISHAIGYFILLSMLFESSDSPTERYIGILYFIFFLLLILLYVFTICLPKITDYDPTTCLDTELLLDDSHAETHISWWESRKLGRIMYELILGANLIMIAHYHIPVKIYGVSIMAFLCFFPAEFSPSVNSQALGRSIAQMIGVLTVSYFIYYLISPVFALGLATISVLWYTVIAVISYHKLKFYYQFKILRQE</sequence>
<accession>A0A1P8ARQ1</accession>
<organism evidence="3 4">
    <name type="scientific">Arabidopsis thaliana</name>
    <name type="common">Mouse-ear cress</name>
    <dbReference type="NCBI Taxonomy" id="3702"/>
    <lineage>
        <taxon>Eukaryota</taxon>
        <taxon>Viridiplantae</taxon>
        <taxon>Streptophyta</taxon>
        <taxon>Embryophyta</taxon>
        <taxon>Tracheophyta</taxon>
        <taxon>Spermatophyta</taxon>
        <taxon>Magnoliopsida</taxon>
        <taxon>eudicotyledons</taxon>
        <taxon>Gunneridae</taxon>
        <taxon>Pentapetalae</taxon>
        <taxon>rosids</taxon>
        <taxon>malvids</taxon>
        <taxon>Brassicales</taxon>
        <taxon>Brassicaceae</taxon>
        <taxon>Camelineae</taxon>
        <taxon>Arabidopsis</taxon>
    </lineage>
</organism>
<dbReference type="EMBL" id="CP002684">
    <property type="protein sequence ID" value="ANM59307.1"/>
    <property type="molecule type" value="Genomic_DNA"/>
</dbReference>
<dbReference type="ExpressionAtlas" id="A0A1P8ARQ1">
    <property type="expression patterns" value="baseline"/>
</dbReference>
<keyword evidence="1 3" id="KW-0812">Transmembrane</keyword>
<dbReference type="AlphaFoldDB" id="A0A1P8ARQ1"/>
<keyword evidence="1" id="KW-1133">Transmembrane helix</keyword>
<dbReference type="Proteomes" id="UP000006548">
    <property type="component" value="Chromosome 1"/>
</dbReference>
<dbReference type="RefSeq" id="NP_001321674.1">
    <property type="nucleotide sequence ID" value="NM_001333171.1"/>
</dbReference>
<evidence type="ECO:0000313" key="4">
    <source>
        <dbReference type="Proteomes" id="UP000006548"/>
    </source>
</evidence>
<proteinExistence type="predicted"/>
<dbReference type="Araport" id="AT1G35895"/>
<feature type="transmembrane region" description="Helical" evidence="1">
    <location>
        <begin position="151"/>
        <end position="167"/>
    </location>
</feature>
<evidence type="ECO:0000256" key="1">
    <source>
        <dbReference type="SAM" id="Phobius"/>
    </source>
</evidence>
<feature type="transmembrane region" description="Helical" evidence="1">
    <location>
        <begin position="93"/>
        <end position="113"/>
    </location>
</feature>
<reference evidence="4" key="2">
    <citation type="journal article" date="2017" name="Plant J.">
        <title>Araport11: a complete reannotation of the Arabidopsis thaliana reference genome.</title>
        <authorList>
            <person name="Cheng C.Y."/>
            <person name="Krishnakumar V."/>
            <person name="Chan A.P."/>
            <person name="Thibaud-Nissen F."/>
            <person name="Schobel S."/>
            <person name="Town C.D."/>
        </authorList>
    </citation>
    <scope>GENOME REANNOTATION</scope>
    <source>
        <strain evidence="4">cv. Columbia</strain>
    </source>
</reference>
<gene>
    <name evidence="2 3" type="ordered locus">At1g35895</name>
</gene>
<name>A0A1P8ARQ1_ARATH</name>
<feature type="transmembrane region" description="Helical" evidence="1">
    <location>
        <begin position="63"/>
        <end position="81"/>
    </location>
</feature>
<keyword evidence="1" id="KW-0472">Membrane</keyword>
<protein>
    <submittedName>
        <fullName evidence="3">Transmembrane protein</fullName>
    </submittedName>
</protein>
<dbReference type="InParanoid" id="A0A1P8ARQ1"/>
<dbReference type="KEGG" id="ath:AT1G35895"/>